<sequence length="775" mass="89157">MLTGRNTLPDFDSVSLPFKDALNELFDENSARNGQFEESFKLPLVDQAYYYELIKSVTQSKIYVSTAFRDDESEKDSSRKRAKCYRLLSQEEVVAKIWGMIVDRVDESADHVISEFIESLALESDFEAGFVHLWPKCCMGAFERQKHLVSEAFGALTGTFPFILDKIPGVQTIVDFADYRLAEAGLSVLGKKTDRMVVELFRILRVELNVLSKSDGSEDDNQARTNCLKTLLRIMSRCRLTVLKEQKLSLKKLYLSSLENMLDHVEIAVNQDYLKNVKLVMIREYKIFSCISRNLAVEVKKTIANHLIFSEKRLRDLFDLYALNLGLKEEFEFLKLAHETGARRREFYEVLASQVSSRFKFSFQKYRSADRILAFCESLYALEDPACHKFIKDGLKETFDGELKILEPLLKSLNVIIKHCYDSLRIGDHDAKLFAEGQRQKLRALFTILRDFDLSEPFFKLFLEKSFFRRVLLMGQEFLSFAAHPYNLEKTVLDEFDSVAALNGIFPQVSKLRDDLERTNSLRKGFERIRRDGVELIPMVFERKNVPSSFQQLPNHDIDLPPTLRQQWSRFHNFYLKSDSKSGLKPLTLQNSLHHLEVQTDFLLEDNSFLVLQLTLLQASVLEILNSRAEVSIALLESLLSVPAHQVDLTLQSFVDAGLLKELLGSYSVNEEFSADPKKVKNGRLKIVHRTVPKSHETRIDIAAPEPNNAEWVRDVLRASIVRSLKGCDGGMSFDELVRSVERIRSGFSLGEFKSALTESRELYTLQNNLYYYRS</sequence>
<evidence type="ECO:0000259" key="2">
    <source>
        <dbReference type="PROSITE" id="PS50069"/>
    </source>
</evidence>
<evidence type="ECO:0000313" key="4">
    <source>
        <dbReference type="Proteomes" id="UP000191144"/>
    </source>
</evidence>
<evidence type="ECO:0000256" key="1">
    <source>
        <dbReference type="PROSITE-ProRule" id="PRU00330"/>
    </source>
</evidence>
<dbReference type="OrthoDB" id="27073at2759"/>
<dbReference type="InterPro" id="IPR036317">
    <property type="entry name" value="Cullin_homology_sf"/>
</dbReference>
<dbReference type="SUPFAM" id="SSF75632">
    <property type="entry name" value="Cullin homology domain"/>
    <property type="match status" value="1"/>
</dbReference>
<comment type="similarity">
    <text evidence="1">Belongs to the cullin family.</text>
</comment>
<dbReference type="Gene3D" id="3.30.230.130">
    <property type="entry name" value="Cullin, Chain C, Domain 2"/>
    <property type="match status" value="1"/>
</dbReference>
<feature type="domain" description="Cullin family profile" evidence="2">
    <location>
        <begin position="411"/>
        <end position="655"/>
    </location>
</feature>
<keyword evidence="4" id="KW-1185">Reference proteome</keyword>
<evidence type="ECO:0000313" key="3">
    <source>
        <dbReference type="EMBL" id="SCU97226.1"/>
    </source>
</evidence>
<dbReference type="InterPro" id="IPR059120">
    <property type="entry name" value="Cullin-like_AB"/>
</dbReference>
<dbReference type="InterPro" id="IPR016158">
    <property type="entry name" value="Cullin_homology"/>
</dbReference>
<dbReference type="AlphaFoldDB" id="A0A1G4K139"/>
<dbReference type="GO" id="GO:0031625">
    <property type="term" value="F:ubiquitin protein ligase binding"/>
    <property type="evidence" value="ECO:0007669"/>
    <property type="project" value="InterPro"/>
</dbReference>
<reference evidence="4" key="1">
    <citation type="submission" date="2016-03" db="EMBL/GenBank/DDBJ databases">
        <authorList>
            <person name="Devillers Hugo."/>
        </authorList>
    </citation>
    <scope>NUCLEOTIDE SEQUENCE [LARGE SCALE GENOMIC DNA]</scope>
</reference>
<protein>
    <submittedName>
        <fullName evidence="3">LAME_0F18976g1_1</fullName>
    </submittedName>
</protein>
<name>A0A1G4K139_9SACH</name>
<organism evidence="3 4">
    <name type="scientific">Lachancea meyersii CBS 8951</name>
    <dbReference type="NCBI Taxonomy" id="1266667"/>
    <lineage>
        <taxon>Eukaryota</taxon>
        <taxon>Fungi</taxon>
        <taxon>Dikarya</taxon>
        <taxon>Ascomycota</taxon>
        <taxon>Saccharomycotina</taxon>
        <taxon>Saccharomycetes</taxon>
        <taxon>Saccharomycetales</taxon>
        <taxon>Saccharomycetaceae</taxon>
        <taxon>Lachancea</taxon>
    </lineage>
</organism>
<gene>
    <name evidence="3" type="ORF">LAME_0F18976G</name>
</gene>
<dbReference type="Proteomes" id="UP000191144">
    <property type="component" value="Chromosome F"/>
</dbReference>
<dbReference type="Pfam" id="PF26557">
    <property type="entry name" value="Cullin_AB"/>
    <property type="match status" value="1"/>
</dbReference>
<proteinExistence type="inferred from homology"/>
<accession>A0A1G4K139</accession>
<dbReference type="GO" id="GO:0006511">
    <property type="term" value="P:ubiquitin-dependent protein catabolic process"/>
    <property type="evidence" value="ECO:0007669"/>
    <property type="project" value="InterPro"/>
</dbReference>
<dbReference type="PROSITE" id="PS50069">
    <property type="entry name" value="CULLIN_2"/>
    <property type="match status" value="1"/>
</dbReference>
<dbReference type="EMBL" id="LT598477">
    <property type="protein sequence ID" value="SCU97226.1"/>
    <property type="molecule type" value="Genomic_DNA"/>
</dbReference>